<dbReference type="KEGG" id="hhk:HH1059_12690"/>
<dbReference type="SUPFAM" id="SSF55909">
    <property type="entry name" value="Pentein"/>
    <property type="match status" value="1"/>
</dbReference>
<gene>
    <name evidence="2" type="primary">aguA</name>
    <name evidence="2" type="ORF">HH1059_12690</name>
</gene>
<sequence>MLTWPHANSDWGKDLPEVEDCFERLAVSAAQFEPLIVVCNDQHTLARVNDRLLGAGVDPQQLVLVEARSNDVWARDHGPLTTINPDGTAQLLDFHFNGWGGRHASDADDRIVRTLTEQGVIGAQTYRRIEWVLEGGSIDCDGAGTLLTTSSCLLNPNRNGEASREQVEAKLTKRLGGHRVIWLDDGWLAGDDTDGHVDMLARFIDNETIAHVVCEDPQDPHYEPLQRMRETLQQTLTMNGEPYSLIELPMPAPIYDEQGHRLPATYANFTFVNGGLLVPGYADRADSIAVERLAAARPDRQVLSVPAKPLIRQGGSIHCATMQLPRGVYVACGSPQANAEKVGSLS</sequence>
<organism evidence="2 3">
    <name type="scientific">Halorhodospira halochloris</name>
    <name type="common">Ectothiorhodospira halochloris</name>
    <dbReference type="NCBI Taxonomy" id="1052"/>
    <lineage>
        <taxon>Bacteria</taxon>
        <taxon>Pseudomonadati</taxon>
        <taxon>Pseudomonadota</taxon>
        <taxon>Gammaproteobacteria</taxon>
        <taxon>Chromatiales</taxon>
        <taxon>Ectothiorhodospiraceae</taxon>
        <taxon>Halorhodospira</taxon>
    </lineage>
</organism>
<keyword evidence="3" id="KW-1185">Reference proteome</keyword>
<dbReference type="PANTHER" id="PTHR31377">
    <property type="entry name" value="AGMATINE DEIMINASE-RELATED"/>
    <property type="match status" value="1"/>
</dbReference>
<name>A0A0X8X9I7_HALHR</name>
<evidence type="ECO:0000313" key="3">
    <source>
        <dbReference type="Proteomes" id="UP000218890"/>
    </source>
</evidence>
<dbReference type="PANTHER" id="PTHR31377:SF0">
    <property type="entry name" value="AGMATINE DEIMINASE-RELATED"/>
    <property type="match status" value="1"/>
</dbReference>
<dbReference type="AlphaFoldDB" id="A0A0X8X9I7"/>
<dbReference type="GO" id="GO:0047632">
    <property type="term" value="F:agmatine deiminase activity"/>
    <property type="evidence" value="ECO:0007669"/>
    <property type="project" value="TreeGrafter"/>
</dbReference>
<dbReference type="GO" id="GO:0009446">
    <property type="term" value="P:putrescine biosynthetic process"/>
    <property type="evidence" value="ECO:0007669"/>
    <property type="project" value="InterPro"/>
</dbReference>
<reference evidence="2" key="1">
    <citation type="submission" date="2016-02" db="EMBL/GenBank/DDBJ databases">
        <title>Halorhodospira halochloris DSM-1059 complete genome, version 2.</title>
        <authorList>
            <person name="Tsukatani Y."/>
        </authorList>
    </citation>
    <scope>NUCLEOTIDE SEQUENCE</scope>
    <source>
        <strain evidence="2">DSM 1059</strain>
    </source>
</reference>
<dbReference type="Proteomes" id="UP000218890">
    <property type="component" value="Chromosome"/>
</dbReference>
<dbReference type="GO" id="GO:0004668">
    <property type="term" value="F:protein-arginine deiminase activity"/>
    <property type="evidence" value="ECO:0007669"/>
    <property type="project" value="InterPro"/>
</dbReference>
<evidence type="ECO:0000313" key="2">
    <source>
        <dbReference type="EMBL" id="BAU57974.1"/>
    </source>
</evidence>
<dbReference type="InterPro" id="IPR007466">
    <property type="entry name" value="Peptidyl-Arg-deiminase_porph"/>
</dbReference>
<dbReference type="EMBL" id="AP017372">
    <property type="protein sequence ID" value="BAU57974.1"/>
    <property type="molecule type" value="Genomic_DNA"/>
</dbReference>
<evidence type="ECO:0000256" key="1">
    <source>
        <dbReference type="ARBA" id="ARBA00022801"/>
    </source>
</evidence>
<protein>
    <submittedName>
        <fullName evidence="2">Agmatine deiminase</fullName>
    </submittedName>
</protein>
<proteinExistence type="predicted"/>
<keyword evidence="1" id="KW-0378">Hydrolase</keyword>
<dbReference type="Pfam" id="PF04371">
    <property type="entry name" value="PAD_porph"/>
    <property type="match status" value="1"/>
</dbReference>
<dbReference type="Gene3D" id="3.75.10.10">
    <property type="entry name" value="L-arginine/glycine Amidinotransferase, Chain A"/>
    <property type="match status" value="1"/>
</dbReference>
<accession>A0A0X8X9I7</accession>